<dbReference type="Proteomes" id="UP001387364">
    <property type="component" value="Chromosome"/>
</dbReference>
<organism evidence="1 2">
    <name type="scientific">Bacillus kandeliae</name>
    <dbReference type="NCBI Taxonomy" id="3129297"/>
    <lineage>
        <taxon>Bacteria</taxon>
        <taxon>Bacillati</taxon>
        <taxon>Bacillota</taxon>
        <taxon>Bacilli</taxon>
        <taxon>Bacillales</taxon>
        <taxon>Bacillaceae</taxon>
        <taxon>Bacillus</taxon>
    </lineage>
</organism>
<accession>A0ABZ2N9C9</accession>
<dbReference type="InterPro" id="IPR020355">
    <property type="entry name" value="Uncharacterised_YhcU"/>
</dbReference>
<gene>
    <name evidence="1" type="ORF">WDJ61_04555</name>
</gene>
<sequence>MKIFMASTTEQEEKIVELVCQMKEQILPRFFSEEELQQMHQLGVLNITDAHNDSIHLLRDAFKVIASLQTIIAILEAQDPSQFSACYEAMFERNVAILKEFDLHFPYPLSQFYEKKNHIFNMMYVTPVNKFLV</sequence>
<name>A0ABZ2N9C9_9BACI</name>
<dbReference type="EMBL" id="CP147404">
    <property type="protein sequence ID" value="WXB93905.1"/>
    <property type="molecule type" value="Genomic_DNA"/>
</dbReference>
<reference evidence="1 2" key="1">
    <citation type="submission" date="2024-02" db="EMBL/GenBank/DDBJ databases">
        <title>Seven novel Bacillus-like species.</title>
        <authorList>
            <person name="Liu G."/>
        </authorList>
    </citation>
    <scope>NUCLEOTIDE SEQUENCE [LARGE SCALE GENOMIC DNA]</scope>
    <source>
        <strain evidence="1 2">FJAT-52991</strain>
    </source>
</reference>
<evidence type="ECO:0000313" key="2">
    <source>
        <dbReference type="Proteomes" id="UP001387364"/>
    </source>
</evidence>
<protein>
    <submittedName>
        <fullName evidence="1">DUF5365 family protein</fullName>
    </submittedName>
</protein>
<keyword evidence="2" id="KW-1185">Reference proteome</keyword>
<dbReference type="Pfam" id="PF17326">
    <property type="entry name" value="DUF5365"/>
    <property type="match status" value="1"/>
</dbReference>
<dbReference type="RefSeq" id="WP_338753449.1">
    <property type="nucleotide sequence ID" value="NZ_CP147404.1"/>
</dbReference>
<evidence type="ECO:0000313" key="1">
    <source>
        <dbReference type="EMBL" id="WXB93905.1"/>
    </source>
</evidence>
<proteinExistence type="predicted"/>